<name>A0A7X3LWF5_9HYPH</name>
<dbReference type="GO" id="GO:0008757">
    <property type="term" value="F:S-adenosylmethionine-dependent methyltransferase activity"/>
    <property type="evidence" value="ECO:0007669"/>
    <property type="project" value="InterPro"/>
</dbReference>
<dbReference type="AlphaFoldDB" id="A0A7X3LWF5"/>
<dbReference type="InterPro" id="IPR050447">
    <property type="entry name" value="Erg6_SMT_methyltransf"/>
</dbReference>
<reference evidence="3 4" key="1">
    <citation type="submission" date="2019-12" db="EMBL/GenBank/DDBJ databases">
        <authorList>
            <person name="Li M."/>
        </authorList>
    </citation>
    <scope>NUCLEOTIDE SEQUENCE [LARGE SCALE GENOMIC DNA]</scope>
    <source>
        <strain evidence="3 4">GBMRC 2046</strain>
    </source>
</reference>
<evidence type="ECO:0000313" key="4">
    <source>
        <dbReference type="Proteomes" id="UP000433101"/>
    </source>
</evidence>
<keyword evidence="3" id="KW-0489">Methyltransferase</keyword>
<dbReference type="SUPFAM" id="SSF53335">
    <property type="entry name" value="S-adenosyl-L-methionine-dependent methyltransferases"/>
    <property type="match status" value="1"/>
</dbReference>
<feature type="domain" description="Methyltransferase type 11" evidence="2">
    <location>
        <begin position="68"/>
        <end position="165"/>
    </location>
</feature>
<dbReference type="Proteomes" id="UP000433101">
    <property type="component" value="Unassembled WGS sequence"/>
</dbReference>
<protein>
    <submittedName>
        <fullName evidence="3">Methyltransferase domain-containing protein</fullName>
    </submittedName>
</protein>
<evidence type="ECO:0000256" key="1">
    <source>
        <dbReference type="ARBA" id="ARBA00022679"/>
    </source>
</evidence>
<dbReference type="RefSeq" id="WP_160776551.1">
    <property type="nucleotide sequence ID" value="NZ_WUMV01000007.1"/>
</dbReference>
<accession>A0A7X3LWF5</accession>
<dbReference type="InterPro" id="IPR029063">
    <property type="entry name" value="SAM-dependent_MTases_sf"/>
</dbReference>
<dbReference type="Pfam" id="PF08241">
    <property type="entry name" value="Methyltransf_11"/>
    <property type="match status" value="1"/>
</dbReference>
<proteinExistence type="predicted"/>
<gene>
    <name evidence="3" type="ORF">GR183_15455</name>
</gene>
<evidence type="ECO:0000259" key="2">
    <source>
        <dbReference type="Pfam" id="PF08241"/>
    </source>
</evidence>
<keyword evidence="1 3" id="KW-0808">Transferase</keyword>
<dbReference type="Gene3D" id="3.40.50.150">
    <property type="entry name" value="Vaccinia Virus protein VP39"/>
    <property type="match status" value="1"/>
</dbReference>
<dbReference type="EMBL" id="WUMV01000007">
    <property type="protein sequence ID" value="MXN66310.1"/>
    <property type="molecule type" value="Genomic_DNA"/>
</dbReference>
<dbReference type="GO" id="GO:0032259">
    <property type="term" value="P:methylation"/>
    <property type="evidence" value="ECO:0007669"/>
    <property type="project" value="UniProtKB-KW"/>
</dbReference>
<comment type="caution">
    <text evidence="3">The sequence shown here is derived from an EMBL/GenBank/DDBJ whole genome shotgun (WGS) entry which is preliminary data.</text>
</comment>
<sequence length="273" mass="30036">MNPKVEVHYKGEGNLADKIAAGLEKAGRRLDNLRTTDLAAIDEFHIRGRKATLELGEQLNLGAGARLLDLGSGLGGPARTLAETYSCYVKGIDLTEEFCNAANIISSWLGLAGKVHCQQGDATDLPFPEDEFDATMTIHVAMNIPDKDKLYSEARRTLKPGGRFAAYDVIQGDGGDVHFPVPWARQPSISHLATDKQMQSLLTGAGFRILDIHDSSEKSLTWFEERMRQLSESGPPPVSFNMFLGNDYPEMVRNQVRNLAEGRIRTIGYICEG</sequence>
<organism evidence="3 4">
    <name type="scientific">Stappia sediminis</name>
    <dbReference type="NCBI Taxonomy" id="2692190"/>
    <lineage>
        <taxon>Bacteria</taxon>
        <taxon>Pseudomonadati</taxon>
        <taxon>Pseudomonadota</taxon>
        <taxon>Alphaproteobacteria</taxon>
        <taxon>Hyphomicrobiales</taxon>
        <taxon>Stappiaceae</taxon>
        <taxon>Stappia</taxon>
    </lineage>
</organism>
<dbReference type="PANTHER" id="PTHR44068">
    <property type="entry name" value="ZGC:194242"/>
    <property type="match status" value="1"/>
</dbReference>
<dbReference type="PANTHER" id="PTHR44068:SF11">
    <property type="entry name" value="GERANYL DIPHOSPHATE 2-C-METHYLTRANSFERASE"/>
    <property type="match status" value="1"/>
</dbReference>
<evidence type="ECO:0000313" key="3">
    <source>
        <dbReference type="EMBL" id="MXN66310.1"/>
    </source>
</evidence>
<dbReference type="CDD" id="cd02440">
    <property type="entry name" value="AdoMet_MTases"/>
    <property type="match status" value="1"/>
</dbReference>
<dbReference type="InterPro" id="IPR013216">
    <property type="entry name" value="Methyltransf_11"/>
</dbReference>
<keyword evidence="4" id="KW-1185">Reference proteome</keyword>